<protein>
    <submittedName>
        <fullName evidence="3">Uncharacterized protein</fullName>
    </submittedName>
</protein>
<keyword evidence="2" id="KW-0812">Transmembrane</keyword>
<keyword evidence="2" id="KW-1133">Transmembrane helix</keyword>
<name>A0ABT9LXH9_9BACL</name>
<organism evidence="3 4">
    <name type="scientific">Alicyclobacillus tolerans</name>
    <dbReference type="NCBI Taxonomy" id="90970"/>
    <lineage>
        <taxon>Bacteria</taxon>
        <taxon>Bacillati</taxon>
        <taxon>Bacillota</taxon>
        <taxon>Bacilli</taxon>
        <taxon>Bacillales</taxon>
        <taxon>Alicyclobacillaceae</taxon>
        <taxon>Alicyclobacillus</taxon>
    </lineage>
</organism>
<feature type="compositionally biased region" description="Basic and acidic residues" evidence="1">
    <location>
        <begin position="107"/>
        <end position="119"/>
    </location>
</feature>
<feature type="transmembrane region" description="Helical" evidence="2">
    <location>
        <begin position="81"/>
        <end position="99"/>
    </location>
</feature>
<gene>
    <name evidence="3" type="ORF">J2S04_001924</name>
</gene>
<feature type="region of interest" description="Disordered" evidence="1">
    <location>
        <begin position="107"/>
        <end position="151"/>
    </location>
</feature>
<feature type="transmembrane region" description="Helical" evidence="2">
    <location>
        <begin position="43"/>
        <end position="61"/>
    </location>
</feature>
<proteinExistence type="predicted"/>
<dbReference type="EMBL" id="JAURUO010000009">
    <property type="protein sequence ID" value="MDP9728973.1"/>
    <property type="molecule type" value="Genomic_DNA"/>
</dbReference>
<keyword evidence="4" id="KW-1185">Reference proteome</keyword>
<feature type="transmembrane region" description="Helical" evidence="2">
    <location>
        <begin position="12"/>
        <end position="31"/>
    </location>
</feature>
<evidence type="ECO:0000256" key="2">
    <source>
        <dbReference type="SAM" id="Phobius"/>
    </source>
</evidence>
<evidence type="ECO:0000313" key="3">
    <source>
        <dbReference type="EMBL" id="MDP9728973.1"/>
    </source>
</evidence>
<accession>A0ABT9LXH9</accession>
<evidence type="ECO:0000313" key="4">
    <source>
        <dbReference type="Proteomes" id="UP001229209"/>
    </source>
</evidence>
<comment type="caution">
    <text evidence="3">The sequence shown here is derived from an EMBL/GenBank/DDBJ whole genome shotgun (WGS) entry which is preliminary data.</text>
</comment>
<feature type="compositionally biased region" description="Basic and acidic residues" evidence="1">
    <location>
        <begin position="142"/>
        <end position="151"/>
    </location>
</feature>
<keyword evidence="2" id="KW-0472">Membrane</keyword>
<dbReference type="Proteomes" id="UP001229209">
    <property type="component" value="Unassembled WGS sequence"/>
</dbReference>
<sequence length="151" mass="16802">MAKLSRTGVKKMWASIFLNSLGLFTCIPSWAEFFKEKGKNAGPWFMITLVFTATYAMGILYSVGSPPSFHPPVIHVTATYVLGYIILISVGFGVQFAVLSERQKKLLPDPSDQSHDSHRNQSIQNHSDKAQSKKDKKLGQKSNERKDGKNG</sequence>
<reference evidence="3 4" key="1">
    <citation type="submission" date="2023-07" db="EMBL/GenBank/DDBJ databases">
        <title>Genomic Encyclopedia of Type Strains, Phase IV (KMG-IV): sequencing the most valuable type-strain genomes for metagenomic binning, comparative biology and taxonomic classification.</title>
        <authorList>
            <person name="Goeker M."/>
        </authorList>
    </citation>
    <scope>NUCLEOTIDE SEQUENCE [LARGE SCALE GENOMIC DNA]</scope>
    <source>
        <strain evidence="3 4">DSM 25924</strain>
    </source>
</reference>
<evidence type="ECO:0000256" key="1">
    <source>
        <dbReference type="SAM" id="MobiDB-lite"/>
    </source>
</evidence>